<gene>
    <name evidence="1" type="ORF">Ctob_002798</name>
</gene>
<dbReference type="AlphaFoldDB" id="A0A0M0JFZ9"/>
<dbReference type="Proteomes" id="UP000037460">
    <property type="component" value="Unassembled WGS sequence"/>
</dbReference>
<protein>
    <submittedName>
        <fullName evidence="1">Uncharacterized protein</fullName>
    </submittedName>
</protein>
<comment type="caution">
    <text evidence="1">The sequence shown here is derived from an EMBL/GenBank/DDBJ whole genome shotgun (WGS) entry which is preliminary data.</text>
</comment>
<accession>A0A0M0JFZ9</accession>
<reference evidence="2" key="1">
    <citation type="journal article" date="2015" name="PLoS Genet.">
        <title>Genome Sequence and Transcriptome Analyses of Chrysochromulina tobin: Metabolic Tools for Enhanced Algal Fitness in the Prominent Order Prymnesiales (Haptophyceae).</title>
        <authorList>
            <person name="Hovde B.T."/>
            <person name="Deodato C.R."/>
            <person name="Hunsperger H.M."/>
            <person name="Ryken S.A."/>
            <person name="Yost W."/>
            <person name="Jha R.K."/>
            <person name="Patterson J."/>
            <person name="Monnat R.J. Jr."/>
            <person name="Barlow S.B."/>
            <person name="Starkenburg S.R."/>
            <person name="Cattolico R.A."/>
        </authorList>
    </citation>
    <scope>NUCLEOTIDE SEQUENCE</scope>
    <source>
        <strain evidence="2">CCMP291</strain>
    </source>
</reference>
<evidence type="ECO:0000313" key="1">
    <source>
        <dbReference type="EMBL" id="KOO25489.1"/>
    </source>
</evidence>
<dbReference type="EMBL" id="JWZX01002967">
    <property type="protein sequence ID" value="KOO25489.1"/>
    <property type="molecule type" value="Genomic_DNA"/>
</dbReference>
<sequence length="176" mass="19849">MQKLQTERDTLTRQIRDRTEMRGVEIKEAKRVVVECRRQAYGITETFAMRLAEQAREYESARRDDAARLANFVIQIASDSNRIRVLEKELAALQLAAKTPSPPAPLQTQAQAGESLPAFLVRLQLSAHQGAFEEEELDMELLRSMGRVDLEQNMKTIGLSAAETALIMVDIFLSSE</sequence>
<evidence type="ECO:0000313" key="2">
    <source>
        <dbReference type="Proteomes" id="UP000037460"/>
    </source>
</evidence>
<name>A0A0M0JFZ9_9EUKA</name>
<organism evidence="1 2">
    <name type="scientific">Chrysochromulina tobinii</name>
    <dbReference type="NCBI Taxonomy" id="1460289"/>
    <lineage>
        <taxon>Eukaryota</taxon>
        <taxon>Haptista</taxon>
        <taxon>Haptophyta</taxon>
        <taxon>Prymnesiophyceae</taxon>
        <taxon>Prymnesiales</taxon>
        <taxon>Chrysochromulinaceae</taxon>
        <taxon>Chrysochromulina</taxon>
    </lineage>
</organism>
<proteinExistence type="predicted"/>
<keyword evidence="2" id="KW-1185">Reference proteome</keyword>